<evidence type="ECO:0000313" key="3">
    <source>
        <dbReference type="Proteomes" id="UP000236161"/>
    </source>
</evidence>
<dbReference type="OrthoDB" id="691424at2759"/>
<keyword evidence="3" id="KW-1185">Reference proteome</keyword>
<evidence type="ECO:0000256" key="1">
    <source>
        <dbReference type="SAM" id="MobiDB-lite"/>
    </source>
</evidence>
<dbReference type="AlphaFoldDB" id="A0A2I0BDQ3"/>
<sequence>MPFQMKVSPGESKESSTRNDSTRASTSAGCKSRLKRLLERQFPSVLRISSSEKLADASDGKGGDRDDGCSSDPEASSVCLDRMVLSFIEGNNEKLSGVVVSRCNRRRCNCFNGNCDSSDDEFVGDSQPIAANHVGEAAEILKGLVPCTSTTERNLLADVSKIMEKSKIRKGKADCQKIAVEGLRSLGYDASVCISRWEKTPFFLSGEYEYVDIIVDGERFLLDVDFRSEFEIARSTKMYRRVLQLLPTFFVGKEDRLQQIIAVASEAAQQSLKKKGLHFPPWRKTEYMRAKWLSPYRRTSLDPNAISGNKIKESVMSVVGYNNPPCQISTMNFFGEFQIHSGDAEDGGHDNEAEDKIMVVVSSWQPPVVKPKLAAAATESKVVAGLALVLREKPPSPVF</sequence>
<dbReference type="EMBL" id="KZ451888">
    <property type="protein sequence ID" value="PKA65896.1"/>
    <property type="molecule type" value="Genomic_DNA"/>
</dbReference>
<evidence type="ECO:0000313" key="2">
    <source>
        <dbReference type="EMBL" id="PKA65896.1"/>
    </source>
</evidence>
<feature type="region of interest" description="Disordered" evidence="1">
    <location>
        <begin position="53"/>
        <end position="73"/>
    </location>
</feature>
<gene>
    <name evidence="2" type="ORF">AXF42_Ash010305</name>
</gene>
<dbReference type="InterPro" id="IPR006502">
    <property type="entry name" value="PDDEXK-like"/>
</dbReference>
<name>A0A2I0BDQ3_9ASPA</name>
<organism evidence="2 3">
    <name type="scientific">Apostasia shenzhenica</name>
    <dbReference type="NCBI Taxonomy" id="1088818"/>
    <lineage>
        <taxon>Eukaryota</taxon>
        <taxon>Viridiplantae</taxon>
        <taxon>Streptophyta</taxon>
        <taxon>Embryophyta</taxon>
        <taxon>Tracheophyta</taxon>
        <taxon>Spermatophyta</taxon>
        <taxon>Magnoliopsida</taxon>
        <taxon>Liliopsida</taxon>
        <taxon>Asparagales</taxon>
        <taxon>Orchidaceae</taxon>
        <taxon>Apostasioideae</taxon>
        <taxon>Apostasia</taxon>
    </lineage>
</organism>
<feature type="region of interest" description="Disordered" evidence="1">
    <location>
        <begin position="1"/>
        <end position="31"/>
    </location>
</feature>
<accession>A0A2I0BDQ3</accession>
<dbReference type="STRING" id="1088818.A0A2I0BDQ3"/>
<reference evidence="2 3" key="1">
    <citation type="journal article" date="2017" name="Nature">
        <title>The Apostasia genome and the evolution of orchids.</title>
        <authorList>
            <person name="Zhang G.Q."/>
            <person name="Liu K.W."/>
            <person name="Li Z."/>
            <person name="Lohaus R."/>
            <person name="Hsiao Y.Y."/>
            <person name="Niu S.C."/>
            <person name="Wang J.Y."/>
            <person name="Lin Y.C."/>
            <person name="Xu Q."/>
            <person name="Chen L.J."/>
            <person name="Yoshida K."/>
            <person name="Fujiwara S."/>
            <person name="Wang Z.W."/>
            <person name="Zhang Y.Q."/>
            <person name="Mitsuda N."/>
            <person name="Wang M."/>
            <person name="Liu G.H."/>
            <person name="Pecoraro L."/>
            <person name="Huang H.X."/>
            <person name="Xiao X.J."/>
            <person name="Lin M."/>
            <person name="Wu X.Y."/>
            <person name="Wu W.L."/>
            <person name="Chen Y.Y."/>
            <person name="Chang S.B."/>
            <person name="Sakamoto S."/>
            <person name="Ohme-Takagi M."/>
            <person name="Yagi M."/>
            <person name="Zeng S.J."/>
            <person name="Shen C.Y."/>
            <person name="Yeh C.M."/>
            <person name="Luo Y.B."/>
            <person name="Tsai W.C."/>
            <person name="Van de Peer Y."/>
            <person name="Liu Z.J."/>
        </authorList>
    </citation>
    <scope>NUCLEOTIDE SEQUENCE [LARGE SCALE GENOMIC DNA]</scope>
    <source>
        <strain evidence="3">cv. Shenzhen</strain>
        <tissue evidence="2">Stem</tissue>
    </source>
</reference>
<protein>
    <submittedName>
        <fullName evidence="2">Uncharacterized protein</fullName>
    </submittedName>
</protein>
<dbReference type="PANTHER" id="PTHR31579">
    <property type="entry name" value="OS03G0796600 PROTEIN"/>
    <property type="match status" value="1"/>
</dbReference>
<proteinExistence type="predicted"/>
<feature type="compositionally biased region" description="Basic and acidic residues" evidence="1">
    <location>
        <begin position="53"/>
        <end position="68"/>
    </location>
</feature>
<dbReference type="Proteomes" id="UP000236161">
    <property type="component" value="Unassembled WGS sequence"/>
</dbReference>
<dbReference type="Pfam" id="PF04720">
    <property type="entry name" value="PDDEXK_6"/>
    <property type="match status" value="1"/>
</dbReference>
<dbReference type="PANTHER" id="PTHR31579:SF1">
    <property type="entry name" value="OS03G0796600 PROTEIN"/>
    <property type="match status" value="1"/>
</dbReference>
<feature type="compositionally biased region" description="Basic and acidic residues" evidence="1">
    <location>
        <begin position="11"/>
        <end position="21"/>
    </location>
</feature>
<dbReference type="NCBIfam" id="TIGR01615">
    <property type="entry name" value="A_thal_3542"/>
    <property type="match status" value="1"/>
</dbReference>